<evidence type="ECO:0000256" key="1">
    <source>
        <dbReference type="SAM" id="MobiDB-lite"/>
    </source>
</evidence>
<sequence length="89" mass="9680">AQVHYPQVESYSAMLASMGSHVQHRSTQGTDRQPRMSAPEATVSQHIGPFLPSTVHLAVPVSQYPSIQSNPHHHHLSDSRSSSPRSAST</sequence>
<name>A0A0B6YHF7_9EUPU</name>
<dbReference type="AlphaFoldDB" id="A0A0B6YHF7"/>
<evidence type="ECO:0000313" key="2">
    <source>
        <dbReference type="EMBL" id="CEK55231.1"/>
    </source>
</evidence>
<accession>A0A0B6YHF7</accession>
<feature type="region of interest" description="Disordered" evidence="1">
    <location>
        <begin position="16"/>
        <end position="42"/>
    </location>
</feature>
<feature type="non-terminal residue" evidence="2">
    <location>
        <position position="1"/>
    </location>
</feature>
<organism evidence="2">
    <name type="scientific">Arion vulgaris</name>
    <dbReference type="NCBI Taxonomy" id="1028688"/>
    <lineage>
        <taxon>Eukaryota</taxon>
        <taxon>Metazoa</taxon>
        <taxon>Spiralia</taxon>
        <taxon>Lophotrochozoa</taxon>
        <taxon>Mollusca</taxon>
        <taxon>Gastropoda</taxon>
        <taxon>Heterobranchia</taxon>
        <taxon>Euthyneura</taxon>
        <taxon>Panpulmonata</taxon>
        <taxon>Eupulmonata</taxon>
        <taxon>Stylommatophora</taxon>
        <taxon>Helicina</taxon>
        <taxon>Arionoidea</taxon>
        <taxon>Arionidae</taxon>
        <taxon>Arion</taxon>
    </lineage>
</organism>
<proteinExistence type="predicted"/>
<protein>
    <submittedName>
        <fullName evidence="2">Uncharacterized protein</fullName>
    </submittedName>
</protein>
<feature type="non-terminal residue" evidence="2">
    <location>
        <position position="89"/>
    </location>
</feature>
<reference evidence="2" key="1">
    <citation type="submission" date="2014-12" db="EMBL/GenBank/DDBJ databases">
        <title>Insight into the proteome of Arion vulgaris.</title>
        <authorList>
            <person name="Aradska J."/>
            <person name="Bulat T."/>
            <person name="Smidak R."/>
            <person name="Sarate P."/>
            <person name="Gangsoo J."/>
            <person name="Sialana F."/>
            <person name="Bilban M."/>
            <person name="Lubec G."/>
        </authorList>
    </citation>
    <scope>NUCLEOTIDE SEQUENCE</scope>
    <source>
        <tissue evidence="2">Skin</tissue>
    </source>
</reference>
<dbReference type="EMBL" id="HACG01008366">
    <property type="protein sequence ID" value="CEK55231.1"/>
    <property type="molecule type" value="Transcribed_RNA"/>
</dbReference>
<feature type="region of interest" description="Disordered" evidence="1">
    <location>
        <begin position="62"/>
        <end position="89"/>
    </location>
</feature>
<feature type="compositionally biased region" description="Low complexity" evidence="1">
    <location>
        <begin position="79"/>
        <end position="89"/>
    </location>
</feature>
<gene>
    <name evidence="2" type="primary">ORF24694</name>
</gene>